<name>A0A3M0HZ65_9ACTN</name>
<reference evidence="2 3" key="1">
    <citation type="submission" date="2017-11" db="EMBL/GenBank/DDBJ databases">
        <title>Draft genome of actinobacteria isolated from guarana (Paullinia cupana (Mart.) Ducke.</title>
        <authorList>
            <person name="Siqueira K.A."/>
            <person name="Liotti R.G."/>
            <person name="Mendes T.A.O."/>
            <person name="Soares M.A."/>
        </authorList>
    </citation>
    <scope>NUCLEOTIDE SEQUENCE [LARGE SCALE GENOMIC DNA]</scope>
    <source>
        <strain evidence="2 3">193</strain>
    </source>
</reference>
<keyword evidence="3" id="KW-1185">Reference proteome</keyword>
<keyword evidence="1" id="KW-1133">Transmembrane helix</keyword>
<proteinExistence type="predicted"/>
<keyword evidence="1" id="KW-0812">Transmembrane</keyword>
<gene>
    <name evidence="2" type="ORF">CTZ28_34335</name>
</gene>
<evidence type="ECO:0000313" key="3">
    <source>
        <dbReference type="Proteomes" id="UP000270471"/>
    </source>
</evidence>
<dbReference type="EMBL" id="PENI01000030">
    <property type="protein sequence ID" value="RMB81488.1"/>
    <property type="molecule type" value="Genomic_DNA"/>
</dbReference>
<feature type="transmembrane region" description="Helical" evidence="1">
    <location>
        <begin position="173"/>
        <end position="192"/>
    </location>
</feature>
<feature type="transmembrane region" description="Helical" evidence="1">
    <location>
        <begin position="82"/>
        <end position="101"/>
    </location>
</feature>
<feature type="transmembrane region" description="Helical" evidence="1">
    <location>
        <begin position="142"/>
        <end position="161"/>
    </location>
</feature>
<evidence type="ECO:0000256" key="1">
    <source>
        <dbReference type="SAM" id="Phobius"/>
    </source>
</evidence>
<organism evidence="2 3">
    <name type="scientific">Streptomyces shenzhenensis</name>
    <dbReference type="NCBI Taxonomy" id="943815"/>
    <lineage>
        <taxon>Bacteria</taxon>
        <taxon>Bacillati</taxon>
        <taxon>Actinomycetota</taxon>
        <taxon>Actinomycetes</taxon>
        <taxon>Kitasatosporales</taxon>
        <taxon>Streptomycetaceae</taxon>
        <taxon>Streptomyces</taxon>
    </lineage>
</organism>
<protein>
    <submittedName>
        <fullName evidence="2">Uncharacterized protein</fullName>
    </submittedName>
</protein>
<dbReference type="RefSeq" id="WP_121893682.1">
    <property type="nucleotide sequence ID" value="NZ_PENI01000030.1"/>
</dbReference>
<accession>A0A3M0HZ65</accession>
<keyword evidence="1" id="KW-0472">Membrane</keyword>
<dbReference type="Proteomes" id="UP000270471">
    <property type="component" value="Unassembled WGS sequence"/>
</dbReference>
<dbReference type="AlphaFoldDB" id="A0A3M0HZ65"/>
<feature type="transmembrane region" description="Helical" evidence="1">
    <location>
        <begin position="204"/>
        <end position="225"/>
    </location>
</feature>
<comment type="caution">
    <text evidence="2">The sequence shown here is derived from an EMBL/GenBank/DDBJ whole genome shotgun (WGS) entry which is preliminary data.</text>
</comment>
<feature type="transmembrane region" description="Helical" evidence="1">
    <location>
        <begin position="107"/>
        <end position="130"/>
    </location>
</feature>
<evidence type="ECO:0000313" key="2">
    <source>
        <dbReference type="EMBL" id="RMB81488.1"/>
    </source>
</evidence>
<feature type="transmembrane region" description="Helical" evidence="1">
    <location>
        <begin position="51"/>
        <end position="70"/>
    </location>
</feature>
<sequence length="257" mass="25862">MTAGYGPLSPGRLLGGLAVLAVTGAAAVTGGGGGHGSHAHATDASAAVGVLGAVVSFTLAFAWPSLRVALAPEVRRLTGRSVLAAGAAACALGAPLALTRAPDGVDAHVWAMVRFELLAVLGPGLLAYAVRAAHTPERGEGRGARLGAVVWTVSAYAWHLPPLHTLDGAGAEAARSFTWMTAGMLMCLPMAARCGPFLAAHLTVLPLAALMAATGRVAAGLLMAATDATMTLYLHNRLRTKGHHLPGTTGSTPDPIP</sequence>